<dbReference type="InterPro" id="IPR009057">
    <property type="entry name" value="Homeodomain-like_sf"/>
</dbReference>
<dbReference type="RefSeq" id="WP_008860538.1">
    <property type="nucleotide sequence ID" value="NZ_JH591190.1"/>
</dbReference>
<proteinExistence type="predicted"/>
<dbReference type="GO" id="GO:0000976">
    <property type="term" value="F:transcription cis-regulatory region binding"/>
    <property type="evidence" value="ECO:0007669"/>
    <property type="project" value="TreeGrafter"/>
</dbReference>
<dbReference type="Gene3D" id="1.10.357.10">
    <property type="entry name" value="Tetracycline Repressor, domain 2"/>
    <property type="match status" value="1"/>
</dbReference>
<dbReference type="HOGENOM" id="CLU_069356_12_7_9"/>
<reference evidence="6 7" key="1">
    <citation type="submission" date="2011-11" db="EMBL/GenBank/DDBJ databases">
        <title>The Genome Sequence of Dialister succinatiphilus YIT 11850.</title>
        <authorList>
            <consortium name="The Broad Institute Genome Sequencing Platform"/>
            <person name="Earl A."/>
            <person name="Ward D."/>
            <person name="Feldgarden M."/>
            <person name="Gevers D."/>
            <person name="Morotomi M."/>
            <person name="Young S.K."/>
            <person name="Zeng Q."/>
            <person name="Gargeya S."/>
            <person name="Fitzgerald M."/>
            <person name="Haas B."/>
            <person name="Abouelleil A."/>
            <person name="Alvarado L."/>
            <person name="Arachchi H.M."/>
            <person name="Berlin A."/>
            <person name="Brown A."/>
            <person name="Chapman S.B."/>
            <person name="Dunbar C."/>
            <person name="Gearin G."/>
            <person name="Goldberg J."/>
            <person name="Griggs A."/>
            <person name="Gujja S."/>
            <person name="Heiman D."/>
            <person name="Howarth C."/>
            <person name="Lui A."/>
            <person name="MacDonald P.J.P."/>
            <person name="Montmayeur A."/>
            <person name="Murphy C."/>
            <person name="Neiman D."/>
            <person name="Pearson M."/>
            <person name="Priest M."/>
            <person name="Roberts A."/>
            <person name="Saif S."/>
            <person name="Shea T."/>
            <person name="Sisk P."/>
            <person name="Stolte C."/>
            <person name="Sykes S."/>
            <person name="Wortman J."/>
            <person name="Nusbaum C."/>
            <person name="Birren B."/>
        </authorList>
    </citation>
    <scope>NUCLEOTIDE SEQUENCE [LARGE SCALE GENOMIC DNA]</scope>
    <source>
        <strain evidence="6 7">YIT 11850</strain>
    </source>
</reference>
<dbReference type="SUPFAM" id="SSF48498">
    <property type="entry name" value="Tetracyclin repressor-like, C-terminal domain"/>
    <property type="match status" value="1"/>
</dbReference>
<comment type="caution">
    <text evidence="6">The sequence shown here is derived from an EMBL/GenBank/DDBJ whole genome shotgun (WGS) entry which is preliminary data.</text>
</comment>
<dbReference type="EMBL" id="ADLT01000076">
    <property type="protein sequence ID" value="EHO62032.1"/>
    <property type="molecule type" value="Genomic_DNA"/>
</dbReference>
<dbReference type="InterPro" id="IPR001647">
    <property type="entry name" value="HTH_TetR"/>
</dbReference>
<keyword evidence="3" id="KW-0804">Transcription</keyword>
<accession>H1D359</accession>
<dbReference type="PRINTS" id="PR00455">
    <property type="entry name" value="HTHTETR"/>
</dbReference>
<evidence type="ECO:0000259" key="5">
    <source>
        <dbReference type="PROSITE" id="PS50977"/>
    </source>
</evidence>
<evidence type="ECO:0000313" key="6">
    <source>
        <dbReference type="EMBL" id="EHO62032.1"/>
    </source>
</evidence>
<dbReference type="PANTHER" id="PTHR30055">
    <property type="entry name" value="HTH-TYPE TRANSCRIPTIONAL REGULATOR RUTR"/>
    <property type="match status" value="1"/>
</dbReference>
<evidence type="ECO:0000256" key="2">
    <source>
        <dbReference type="ARBA" id="ARBA00023125"/>
    </source>
</evidence>
<keyword evidence="1" id="KW-0805">Transcription regulation</keyword>
<feature type="DNA-binding region" description="H-T-H motif" evidence="4">
    <location>
        <begin position="31"/>
        <end position="50"/>
    </location>
</feature>
<feature type="domain" description="HTH tetR-type" evidence="5">
    <location>
        <begin position="8"/>
        <end position="68"/>
    </location>
</feature>
<evidence type="ECO:0000313" key="7">
    <source>
        <dbReference type="Proteomes" id="UP000003277"/>
    </source>
</evidence>
<dbReference type="AlphaFoldDB" id="H1D359"/>
<sequence>MALTKKAERTKAKLLASARKLIGERGFDRVSVEDITRDSGVAKGTFYHYFKCKEDVVAELSFQSSQTILEESVHFDGTADERCFHYVTALCRDADWAGVRLVRQWIREAMESEEEDSEAKACLYDIYNAIVKICAVRQGRGPGELTEDAPLDTLAKLLMSHVFGALTIWCMMNGSWNLSEQSVKYMEIDIKNLFKPYMIGK</sequence>
<dbReference type="Proteomes" id="UP000003277">
    <property type="component" value="Unassembled WGS sequence"/>
</dbReference>
<evidence type="ECO:0000256" key="1">
    <source>
        <dbReference type="ARBA" id="ARBA00023015"/>
    </source>
</evidence>
<dbReference type="PATRIC" id="fig|742743.3.peg.2068"/>
<dbReference type="PROSITE" id="PS50977">
    <property type="entry name" value="HTH_TETR_2"/>
    <property type="match status" value="1"/>
</dbReference>
<organism evidence="6 7">
    <name type="scientific">Dialister succinatiphilus YIT 11850</name>
    <dbReference type="NCBI Taxonomy" id="742743"/>
    <lineage>
        <taxon>Bacteria</taxon>
        <taxon>Bacillati</taxon>
        <taxon>Bacillota</taxon>
        <taxon>Negativicutes</taxon>
        <taxon>Veillonellales</taxon>
        <taxon>Veillonellaceae</taxon>
        <taxon>Dialister</taxon>
    </lineage>
</organism>
<dbReference type="PANTHER" id="PTHR30055:SF234">
    <property type="entry name" value="HTH-TYPE TRANSCRIPTIONAL REGULATOR BETI"/>
    <property type="match status" value="1"/>
</dbReference>
<dbReference type="GO" id="GO:0003700">
    <property type="term" value="F:DNA-binding transcription factor activity"/>
    <property type="evidence" value="ECO:0007669"/>
    <property type="project" value="TreeGrafter"/>
</dbReference>
<dbReference type="STRING" id="742743.HMPREF9453_02047"/>
<keyword evidence="7" id="KW-1185">Reference proteome</keyword>
<dbReference type="OrthoDB" id="9812484at2"/>
<dbReference type="Pfam" id="PF00440">
    <property type="entry name" value="TetR_N"/>
    <property type="match status" value="1"/>
</dbReference>
<name>H1D359_9FIRM</name>
<keyword evidence="2 4" id="KW-0238">DNA-binding</keyword>
<evidence type="ECO:0000256" key="4">
    <source>
        <dbReference type="PROSITE-ProRule" id="PRU00335"/>
    </source>
</evidence>
<dbReference type="eggNOG" id="COG1309">
    <property type="taxonomic scope" value="Bacteria"/>
</dbReference>
<dbReference type="InterPro" id="IPR050109">
    <property type="entry name" value="HTH-type_TetR-like_transc_reg"/>
</dbReference>
<dbReference type="SUPFAM" id="SSF46689">
    <property type="entry name" value="Homeodomain-like"/>
    <property type="match status" value="1"/>
</dbReference>
<protein>
    <recommendedName>
        <fullName evidence="5">HTH tetR-type domain-containing protein</fullName>
    </recommendedName>
</protein>
<gene>
    <name evidence="6" type="ORF">HMPREF9453_02047</name>
</gene>
<evidence type="ECO:0000256" key="3">
    <source>
        <dbReference type="ARBA" id="ARBA00023163"/>
    </source>
</evidence>
<dbReference type="InterPro" id="IPR036271">
    <property type="entry name" value="Tet_transcr_reg_TetR-rel_C_sf"/>
</dbReference>